<reference evidence="1 2" key="1">
    <citation type="submission" date="2020-01" db="EMBL/GenBank/DDBJ databases">
        <authorList>
            <person name="Kim M.K."/>
        </authorList>
    </citation>
    <scope>NUCLEOTIDE SEQUENCE [LARGE SCALE GENOMIC DNA]</scope>
    <source>
        <strain evidence="1 2">172606-1</strain>
    </source>
</reference>
<proteinExistence type="predicted"/>
<sequence length="49" mass="5382">MRIYLSPLLQEPPYTTFGSALAMYGLYRVADVIAGPAREGKSLCGGRQY</sequence>
<name>A0A6C0GJI2_9BACT</name>
<organism evidence="1 2">
    <name type="scientific">Rhodocytophaga rosea</name>
    <dbReference type="NCBI Taxonomy" id="2704465"/>
    <lineage>
        <taxon>Bacteria</taxon>
        <taxon>Pseudomonadati</taxon>
        <taxon>Bacteroidota</taxon>
        <taxon>Cytophagia</taxon>
        <taxon>Cytophagales</taxon>
        <taxon>Rhodocytophagaceae</taxon>
        <taxon>Rhodocytophaga</taxon>
    </lineage>
</organism>
<gene>
    <name evidence="1" type="ORF">GXP67_17070</name>
</gene>
<dbReference type="EMBL" id="CP048222">
    <property type="protein sequence ID" value="QHT68231.1"/>
    <property type="molecule type" value="Genomic_DNA"/>
</dbReference>
<dbReference type="KEGG" id="rhoz:GXP67_17070"/>
<dbReference type="RefSeq" id="WP_162444246.1">
    <property type="nucleotide sequence ID" value="NZ_CP048222.1"/>
</dbReference>
<keyword evidence="2" id="KW-1185">Reference proteome</keyword>
<protein>
    <submittedName>
        <fullName evidence="1">Uncharacterized protein</fullName>
    </submittedName>
</protein>
<dbReference type="Proteomes" id="UP000480178">
    <property type="component" value="Chromosome"/>
</dbReference>
<evidence type="ECO:0000313" key="1">
    <source>
        <dbReference type="EMBL" id="QHT68231.1"/>
    </source>
</evidence>
<accession>A0A6C0GJI2</accession>
<evidence type="ECO:0000313" key="2">
    <source>
        <dbReference type="Proteomes" id="UP000480178"/>
    </source>
</evidence>
<dbReference type="AlphaFoldDB" id="A0A6C0GJI2"/>